<dbReference type="STRING" id="669874.A0A1E4TS36"/>
<evidence type="ECO:0000256" key="8">
    <source>
        <dbReference type="ARBA" id="ARBA00023125"/>
    </source>
</evidence>
<evidence type="ECO:0000256" key="7">
    <source>
        <dbReference type="ARBA" id="ARBA00023015"/>
    </source>
</evidence>
<keyword evidence="8" id="KW-0238">DNA-binding</keyword>
<evidence type="ECO:0000313" key="17">
    <source>
        <dbReference type="EMBL" id="ODV94575.1"/>
    </source>
</evidence>
<feature type="compositionally biased region" description="Polar residues" evidence="15">
    <location>
        <begin position="1"/>
        <end position="15"/>
    </location>
</feature>
<evidence type="ECO:0000256" key="4">
    <source>
        <dbReference type="ARBA" id="ARBA00022737"/>
    </source>
</evidence>
<feature type="region of interest" description="Disordered" evidence="15">
    <location>
        <begin position="447"/>
        <end position="469"/>
    </location>
</feature>
<evidence type="ECO:0000256" key="9">
    <source>
        <dbReference type="ARBA" id="ARBA00023163"/>
    </source>
</evidence>
<evidence type="ECO:0000259" key="16">
    <source>
        <dbReference type="PROSITE" id="PS50157"/>
    </source>
</evidence>
<evidence type="ECO:0000256" key="15">
    <source>
        <dbReference type="SAM" id="MobiDB-lite"/>
    </source>
</evidence>
<keyword evidence="5 14" id="KW-0863">Zinc-finger</keyword>
<evidence type="ECO:0000256" key="13">
    <source>
        <dbReference type="ARBA" id="ARBA00068528"/>
    </source>
</evidence>
<dbReference type="PROSITE" id="PS00028">
    <property type="entry name" value="ZINC_FINGER_C2H2_1"/>
    <property type="match status" value="2"/>
</dbReference>
<evidence type="ECO:0000256" key="5">
    <source>
        <dbReference type="ARBA" id="ARBA00022771"/>
    </source>
</evidence>
<dbReference type="SUPFAM" id="SSF57667">
    <property type="entry name" value="beta-beta-alpha zinc fingers"/>
    <property type="match status" value="1"/>
</dbReference>
<keyword evidence="10" id="KW-0539">Nucleus</keyword>
<evidence type="ECO:0000256" key="3">
    <source>
        <dbReference type="ARBA" id="ARBA00022723"/>
    </source>
</evidence>
<dbReference type="AlphaFoldDB" id="A0A1E4TS36"/>
<dbReference type="GO" id="GO:0000978">
    <property type="term" value="F:RNA polymerase II cis-regulatory region sequence-specific DNA binding"/>
    <property type="evidence" value="ECO:0007669"/>
    <property type="project" value="TreeGrafter"/>
</dbReference>
<comment type="similarity">
    <text evidence="11">Belongs to the creA/MIG C2H2-type zinc-finger protein family.</text>
</comment>
<feature type="compositionally biased region" description="Basic and acidic residues" evidence="15">
    <location>
        <begin position="16"/>
        <end position="33"/>
    </location>
</feature>
<keyword evidence="7" id="KW-0805">Transcription regulation</keyword>
<reference evidence="18" key="1">
    <citation type="submission" date="2016-05" db="EMBL/GenBank/DDBJ databases">
        <title>Comparative genomics of biotechnologically important yeasts.</title>
        <authorList>
            <consortium name="DOE Joint Genome Institute"/>
            <person name="Riley R."/>
            <person name="Haridas S."/>
            <person name="Wolfe K.H."/>
            <person name="Lopes M.R."/>
            <person name="Hittinger C.T."/>
            <person name="Goker M."/>
            <person name="Salamov A."/>
            <person name="Wisecaver J."/>
            <person name="Long T.M."/>
            <person name="Aerts A.L."/>
            <person name="Barry K."/>
            <person name="Choi C."/>
            <person name="Clum A."/>
            <person name="Coughlan A.Y."/>
            <person name="Deshpande S."/>
            <person name="Douglass A.P."/>
            <person name="Hanson S.J."/>
            <person name="Klenk H.-P."/>
            <person name="Labutti K."/>
            <person name="Lapidus A."/>
            <person name="Lindquist E."/>
            <person name="Lipzen A."/>
            <person name="Meier-Kolthoff J.P."/>
            <person name="Ohm R.A."/>
            <person name="Otillar R.P."/>
            <person name="Pangilinan J."/>
            <person name="Peng Y."/>
            <person name="Rokas A."/>
            <person name="Rosa C.A."/>
            <person name="Scheuner C."/>
            <person name="Sibirny A.A."/>
            <person name="Slot J.C."/>
            <person name="Stielow J.B."/>
            <person name="Sun H."/>
            <person name="Kurtzman C.P."/>
            <person name="Blackwell M."/>
            <person name="Grigoriev I.V."/>
            <person name="Jeffries T.W."/>
        </authorList>
    </citation>
    <scope>NUCLEOTIDE SEQUENCE [LARGE SCALE GENOMIC DNA]</scope>
    <source>
        <strain evidence="18">NRRL Y-2460</strain>
    </source>
</reference>
<dbReference type="GO" id="GO:0005737">
    <property type="term" value="C:cytoplasm"/>
    <property type="evidence" value="ECO:0007669"/>
    <property type="project" value="TreeGrafter"/>
</dbReference>
<dbReference type="GO" id="GO:0000433">
    <property type="term" value="P:carbon catabolite repression of transcription from RNA polymerase II promoter by glucose"/>
    <property type="evidence" value="ECO:0007669"/>
    <property type="project" value="TreeGrafter"/>
</dbReference>
<feature type="region of interest" description="Disordered" evidence="15">
    <location>
        <begin position="490"/>
        <end position="526"/>
    </location>
</feature>
<keyword evidence="2" id="KW-0678">Repressor</keyword>
<feature type="domain" description="C2H2-type" evidence="16">
    <location>
        <begin position="62"/>
        <end position="91"/>
    </location>
</feature>
<keyword evidence="9" id="KW-0804">Transcription</keyword>
<feature type="region of interest" description="Disordered" evidence="15">
    <location>
        <begin position="1"/>
        <end position="33"/>
    </location>
</feature>
<feature type="region of interest" description="Disordered" evidence="15">
    <location>
        <begin position="302"/>
        <end position="330"/>
    </location>
</feature>
<comment type="subcellular location">
    <subcellularLocation>
        <location evidence="1">Nucleus</location>
    </subcellularLocation>
</comment>
<dbReference type="FunFam" id="3.30.160.60:FF:000152">
    <property type="entry name" value="DNA-binding protein creA"/>
    <property type="match status" value="1"/>
</dbReference>
<gene>
    <name evidence="17" type="ORF">PACTADRAFT_50454</name>
</gene>
<evidence type="ECO:0000256" key="11">
    <source>
        <dbReference type="ARBA" id="ARBA00038023"/>
    </source>
</evidence>
<dbReference type="OrthoDB" id="654211at2759"/>
<dbReference type="GO" id="GO:0008270">
    <property type="term" value="F:zinc ion binding"/>
    <property type="evidence" value="ECO:0007669"/>
    <property type="project" value="UniProtKB-KW"/>
</dbReference>
<dbReference type="Pfam" id="PF00096">
    <property type="entry name" value="zf-C2H2"/>
    <property type="match status" value="2"/>
</dbReference>
<evidence type="ECO:0000256" key="10">
    <source>
        <dbReference type="ARBA" id="ARBA00023242"/>
    </source>
</evidence>
<dbReference type="PROSITE" id="PS50157">
    <property type="entry name" value="ZINC_FINGER_C2H2_2"/>
    <property type="match status" value="2"/>
</dbReference>
<accession>A0A1E4TS36</accession>
<keyword evidence="3" id="KW-0479">Metal-binding</keyword>
<keyword evidence="18" id="KW-1185">Reference proteome</keyword>
<protein>
    <recommendedName>
        <fullName evidence="13">Regulatory protein MIG1</fullName>
    </recommendedName>
</protein>
<evidence type="ECO:0000256" key="2">
    <source>
        <dbReference type="ARBA" id="ARBA00022491"/>
    </source>
</evidence>
<evidence type="ECO:0000313" key="18">
    <source>
        <dbReference type="Proteomes" id="UP000094236"/>
    </source>
</evidence>
<evidence type="ECO:0000256" key="6">
    <source>
        <dbReference type="ARBA" id="ARBA00022833"/>
    </source>
</evidence>
<dbReference type="PANTHER" id="PTHR47428">
    <property type="entry name" value="REGULATORY PROTEIN MIG1-RELATED"/>
    <property type="match status" value="1"/>
</dbReference>
<organism evidence="17 18">
    <name type="scientific">Pachysolen tannophilus NRRL Y-2460</name>
    <dbReference type="NCBI Taxonomy" id="669874"/>
    <lineage>
        <taxon>Eukaryota</taxon>
        <taxon>Fungi</taxon>
        <taxon>Dikarya</taxon>
        <taxon>Ascomycota</taxon>
        <taxon>Saccharomycotina</taxon>
        <taxon>Pichiomycetes</taxon>
        <taxon>Pachysolenaceae</taxon>
        <taxon>Pachysolen</taxon>
    </lineage>
</organism>
<sequence length="571" mass="62569">MLSDIQNNTDNANNENRLEINDQTGVDKKKDRPYRCPLCDKAFHRLEHQTRHIRTHTGEKPHQCTFPGCSKRFSRSDELSRHSRIHTNPTTRKPRSKNKKNLNTTAADRNVLENGGGNINVTNGSGPVDTMVPPQIPMSQVYAVPAVFDNNGLLAYPQPPLPPLPVPLQQHHQQQQQQLQQLQQPQQPQQQPAHPYFLVADQMAPQQQQSAQQLAEPVYRVPLTRNPQQLPNMVSPLKVSPPQQQPQPVTLPPLGTIANESPFNHNTNVTNNSEMFHLNRPRVFSSNSLHAFDFKSVAANSSFSSKSNSTTSLHSLASRNSSSSSLASSFGNSLHHTKLLGSLTSLQRMTPVRYSSTTNLTKSSSRNTIIGISDILESNANANTNNGLYLTNRKKTKPDSPLNSAPNSPPLRANIASLLNHDVNGDANSGRDRDMSINKPRVIFNISTPSETPLTTPMQSPTLKPVSSTNHVQLPPLRCMLNDIPDARNNGANGNGVNGNGVNGNGANGNISNGNGNGPHNDVNPLKRKSTVDLASLNELNILNTKSSSSLITPPLNLDSKKRFYLVGEKK</sequence>
<proteinExistence type="inferred from homology"/>
<dbReference type="GO" id="GO:0005634">
    <property type="term" value="C:nucleus"/>
    <property type="evidence" value="ECO:0007669"/>
    <property type="project" value="UniProtKB-SubCell"/>
</dbReference>
<feature type="compositionally biased region" description="Gly residues" evidence="15">
    <location>
        <begin position="493"/>
        <end position="507"/>
    </location>
</feature>
<dbReference type="Proteomes" id="UP000094236">
    <property type="component" value="Unassembled WGS sequence"/>
</dbReference>
<dbReference type="FunFam" id="3.30.160.60:FF:000089">
    <property type="entry name" value="DNA-binding protein creA"/>
    <property type="match status" value="1"/>
</dbReference>
<dbReference type="SMART" id="SM00355">
    <property type="entry name" value="ZnF_C2H2"/>
    <property type="match status" value="2"/>
</dbReference>
<feature type="region of interest" description="Disordered" evidence="15">
    <location>
        <begin position="156"/>
        <end position="192"/>
    </location>
</feature>
<keyword evidence="4" id="KW-0677">Repeat</keyword>
<keyword evidence="6" id="KW-0862">Zinc</keyword>
<dbReference type="InterPro" id="IPR036236">
    <property type="entry name" value="Znf_C2H2_sf"/>
</dbReference>
<feature type="region of interest" description="Disordered" evidence="15">
    <location>
        <begin position="387"/>
        <end position="412"/>
    </location>
</feature>
<dbReference type="InterPro" id="IPR013087">
    <property type="entry name" value="Znf_C2H2_type"/>
</dbReference>
<evidence type="ECO:0000256" key="14">
    <source>
        <dbReference type="PROSITE-ProRule" id="PRU00042"/>
    </source>
</evidence>
<feature type="region of interest" description="Disordered" evidence="15">
    <location>
        <begin position="73"/>
        <end position="125"/>
    </location>
</feature>
<feature type="compositionally biased region" description="Low complexity" evidence="15">
    <location>
        <begin position="167"/>
        <end position="192"/>
    </location>
</feature>
<evidence type="ECO:0000256" key="12">
    <source>
        <dbReference type="ARBA" id="ARBA00056233"/>
    </source>
</evidence>
<name>A0A1E4TS36_PACTA</name>
<feature type="compositionally biased region" description="Pro residues" evidence="15">
    <location>
        <begin position="157"/>
        <end position="166"/>
    </location>
</feature>
<dbReference type="PANTHER" id="PTHR47428:SF1">
    <property type="entry name" value="REGULATORY PROTEIN MIG1-RELATED"/>
    <property type="match status" value="1"/>
</dbReference>
<evidence type="ECO:0000256" key="1">
    <source>
        <dbReference type="ARBA" id="ARBA00004123"/>
    </source>
</evidence>
<dbReference type="InterPro" id="IPR051007">
    <property type="entry name" value="creA/MIG_C2H2-ZnF"/>
</dbReference>
<dbReference type="Gene3D" id="3.30.160.60">
    <property type="entry name" value="Classic Zinc Finger"/>
    <property type="match status" value="2"/>
</dbReference>
<comment type="function">
    <text evidence="12">Involved in glucose repression of glucose metabolism genes.</text>
</comment>
<dbReference type="EMBL" id="KV454015">
    <property type="protein sequence ID" value="ODV94575.1"/>
    <property type="molecule type" value="Genomic_DNA"/>
</dbReference>
<feature type="domain" description="C2H2-type" evidence="16">
    <location>
        <begin position="34"/>
        <end position="61"/>
    </location>
</feature>